<sequence length="503" mass="59901">MNDDDWIQLKNLETWFNELLKDRVSSREDTKDIISLLNKLPKKKVLDSLTRPDSLIAFRCSCLLNSILTKAVYVVLTEQLDSLIGSRDLFQLRLEGLFSFFEYLDLFGIVEPVSLYRICRFYSRVIDDVRNLLQENPMSNSSRVSILVYNMEKLIWRQRDMLLFPYEERLSNVPYAFTAYLVLCRKWISFLSLVYPQYHATHSLLSVSNFVRYANTHPVFYVRQRSWELLLELQKRQLEFSRVILEEACREEIFSSLTTLFNDQDMGDLQMSSYFGYQADSIPSIPTKRVFLRYYILGIVSSLADISWNEAFRLPTKLSFLERVEFILRQFAFFLASWYAPPKYHSLEYYLVMLFTEQDDLMCKLFMQVLKLYQLSPNCKEQQYKEITRLPLNIHLMVFLWLYQIDFDEKVLLDLINSSETEFLTFFVKYLNVILYTEPEDFWGDILKDYSTRFACLLENLSSVLERLQDKNLVTFRCTPLVRKMRRVLQHIPSTSFEQRADV</sequence>
<protein>
    <recommendedName>
        <fullName evidence="1">Protein Lines N-terminal domain-containing protein</fullName>
    </recommendedName>
</protein>
<feature type="domain" description="Protein Lines N-terminal" evidence="1">
    <location>
        <begin position="271"/>
        <end position="434"/>
    </location>
</feature>
<comment type="caution">
    <text evidence="2">The sequence shown here is derived from an EMBL/GenBank/DDBJ whole genome shotgun (WGS) entry which is preliminary data.</text>
</comment>
<name>A0A9C7UNH5_9RHOD</name>
<dbReference type="Pfam" id="PF14694">
    <property type="entry name" value="LINES_N"/>
    <property type="match status" value="1"/>
</dbReference>
<proteinExistence type="predicted"/>
<keyword evidence="3" id="KW-1185">Reference proteome</keyword>
<evidence type="ECO:0000259" key="1">
    <source>
        <dbReference type="Pfam" id="PF14694"/>
    </source>
</evidence>
<evidence type="ECO:0000313" key="3">
    <source>
        <dbReference type="Proteomes" id="UP001061958"/>
    </source>
</evidence>
<dbReference type="OrthoDB" id="8251209at2759"/>
<reference evidence="2" key="2">
    <citation type="submission" date="2022-01" db="EMBL/GenBank/DDBJ databases">
        <authorList>
            <person name="Hirooka S."/>
            <person name="Miyagishima S.Y."/>
        </authorList>
    </citation>
    <scope>NUCLEOTIDE SEQUENCE</scope>
    <source>
        <strain evidence="2">NBRC 102759</strain>
    </source>
</reference>
<dbReference type="AlphaFoldDB" id="A0A9C7UNH5"/>
<reference evidence="2" key="1">
    <citation type="journal article" date="2022" name="Proc. Natl. Acad. Sci. U.S.A.">
        <title>Life cycle and functional genomics of the unicellular red alga Galdieria for elucidating algal and plant evolution and industrial use.</title>
        <authorList>
            <person name="Hirooka S."/>
            <person name="Itabashi T."/>
            <person name="Ichinose T.M."/>
            <person name="Onuma R."/>
            <person name="Fujiwara T."/>
            <person name="Yamashita S."/>
            <person name="Jong L.W."/>
            <person name="Tomita R."/>
            <person name="Iwane A.H."/>
            <person name="Miyagishima S.Y."/>
        </authorList>
    </citation>
    <scope>NUCLEOTIDE SEQUENCE</scope>
    <source>
        <strain evidence="2">NBRC 102759</strain>
    </source>
</reference>
<gene>
    <name evidence="2" type="ORF">GpartN1_g1624.t1</name>
</gene>
<organism evidence="2 3">
    <name type="scientific">Galdieria partita</name>
    <dbReference type="NCBI Taxonomy" id="83374"/>
    <lineage>
        <taxon>Eukaryota</taxon>
        <taxon>Rhodophyta</taxon>
        <taxon>Bangiophyceae</taxon>
        <taxon>Galdieriales</taxon>
        <taxon>Galdieriaceae</taxon>
        <taxon>Galdieria</taxon>
    </lineage>
</organism>
<accession>A0A9C7UNH5</accession>
<dbReference type="InterPro" id="IPR032794">
    <property type="entry name" value="LINES_N"/>
</dbReference>
<dbReference type="EMBL" id="BQMJ01000011">
    <property type="protein sequence ID" value="GJQ09833.1"/>
    <property type="molecule type" value="Genomic_DNA"/>
</dbReference>
<dbReference type="Proteomes" id="UP001061958">
    <property type="component" value="Unassembled WGS sequence"/>
</dbReference>
<evidence type="ECO:0000313" key="2">
    <source>
        <dbReference type="EMBL" id="GJQ09833.1"/>
    </source>
</evidence>